<comment type="caution">
    <text evidence="1">The sequence shown here is derived from an EMBL/GenBank/DDBJ whole genome shotgun (WGS) entry which is preliminary data.</text>
</comment>
<evidence type="ECO:0000313" key="2">
    <source>
        <dbReference type="Proteomes" id="UP000288405"/>
    </source>
</evidence>
<proteinExistence type="predicted"/>
<gene>
    <name evidence="1" type="ORF">CWE11_01345</name>
</gene>
<accession>A0A432WS12</accession>
<dbReference type="InterPro" id="IPR036249">
    <property type="entry name" value="Thioredoxin-like_sf"/>
</dbReference>
<dbReference type="AlphaFoldDB" id="A0A432WS12"/>
<organism evidence="1 2">
    <name type="scientific">Aliidiomarina sanyensis</name>
    <dbReference type="NCBI Taxonomy" id="1249555"/>
    <lineage>
        <taxon>Bacteria</taxon>
        <taxon>Pseudomonadati</taxon>
        <taxon>Pseudomonadota</taxon>
        <taxon>Gammaproteobacteria</taxon>
        <taxon>Alteromonadales</taxon>
        <taxon>Idiomarinaceae</taxon>
        <taxon>Aliidiomarina</taxon>
    </lineage>
</organism>
<keyword evidence="2" id="KW-1185">Reference proteome</keyword>
<evidence type="ECO:0000313" key="1">
    <source>
        <dbReference type="EMBL" id="RUO36487.1"/>
    </source>
</evidence>
<dbReference type="Proteomes" id="UP000288405">
    <property type="component" value="Unassembled WGS sequence"/>
</dbReference>
<dbReference type="SUPFAM" id="SSF52833">
    <property type="entry name" value="Thioredoxin-like"/>
    <property type="match status" value="1"/>
</dbReference>
<protein>
    <submittedName>
        <fullName evidence="1">Thioredoxin family protein</fullName>
    </submittedName>
</protein>
<sequence>MPEFYLLMKEQCPLCIQAIQLIHQQPLDEPIHLHMVDIASDPELIREYGLLVPVLIRAVDDAEMKWPFQEGQLKEFLSQ</sequence>
<dbReference type="EMBL" id="PIPM01000001">
    <property type="protein sequence ID" value="RUO36487.1"/>
    <property type="molecule type" value="Genomic_DNA"/>
</dbReference>
<dbReference type="Pfam" id="PF05768">
    <property type="entry name" value="Glrx-like"/>
    <property type="match status" value="1"/>
</dbReference>
<dbReference type="Gene3D" id="3.40.30.10">
    <property type="entry name" value="Glutaredoxin"/>
    <property type="match status" value="1"/>
</dbReference>
<dbReference type="InterPro" id="IPR008554">
    <property type="entry name" value="Glutaredoxin-like"/>
</dbReference>
<dbReference type="RefSeq" id="WP_126775801.1">
    <property type="nucleotide sequence ID" value="NZ_PIPM01000001.1"/>
</dbReference>
<name>A0A432WS12_9GAMM</name>
<dbReference type="OrthoDB" id="8537427at2"/>
<reference evidence="1 2" key="1">
    <citation type="journal article" date="2011" name="Front. Microbiol.">
        <title>Genomic signatures of strain selection and enhancement in Bacillus atrophaeus var. globigii, a historical biowarfare simulant.</title>
        <authorList>
            <person name="Gibbons H.S."/>
            <person name="Broomall S.M."/>
            <person name="McNew L.A."/>
            <person name="Daligault H."/>
            <person name="Chapman C."/>
            <person name="Bruce D."/>
            <person name="Karavis M."/>
            <person name="Krepps M."/>
            <person name="McGregor P.A."/>
            <person name="Hong C."/>
            <person name="Park K.H."/>
            <person name="Akmal A."/>
            <person name="Feldman A."/>
            <person name="Lin J.S."/>
            <person name="Chang W.E."/>
            <person name="Higgs B.W."/>
            <person name="Demirev P."/>
            <person name="Lindquist J."/>
            <person name="Liem A."/>
            <person name="Fochler E."/>
            <person name="Read T.D."/>
            <person name="Tapia R."/>
            <person name="Johnson S."/>
            <person name="Bishop-Lilly K.A."/>
            <person name="Detter C."/>
            <person name="Han C."/>
            <person name="Sozhamannan S."/>
            <person name="Rosenzweig C.N."/>
            <person name="Skowronski E.W."/>
        </authorList>
    </citation>
    <scope>NUCLEOTIDE SEQUENCE [LARGE SCALE GENOMIC DNA]</scope>
    <source>
        <strain evidence="1 2">GYP-17</strain>
    </source>
</reference>